<dbReference type="InterPro" id="IPR022302">
    <property type="entry name" value="Phosphoesterase_putative"/>
</dbReference>
<reference evidence="2 3" key="1">
    <citation type="journal article" date="2015" name="Genome Announc.">
        <title>Expanding the biotechnology potential of lactobacilli through comparative genomics of 213 strains and associated genera.</title>
        <authorList>
            <person name="Sun Z."/>
            <person name="Harris H.M."/>
            <person name="McCann A."/>
            <person name="Guo C."/>
            <person name="Argimon S."/>
            <person name="Zhang W."/>
            <person name="Yang X."/>
            <person name="Jeffery I.B."/>
            <person name="Cooney J.C."/>
            <person name="Kagawa T.F."/>
            <person name="Liu W."/>
            <person name="Song Y."/>
            <person name="Salvetti E."/>
            <person name="Wrobel A."/>
            <person name="Rasinkangas P."/>
            <person name="Parkhill J."/>
            <person name="Rea M.C."/>
            <person name="O'Sullivan O."/>
            <person name="Ritari J."/>
            <person name="Douillard F.P."/>
            <person name="Paul Ross R."/>
            <person name="Yang R."/>
            <person name="Briner A.E."/>
            <person name="Felis G.E."/>
            <person name="de Vos W.M."/>
            <person name="Barrangou R."/>
            <person name="Klaenhammer T.R."/>
            <person name="Caufield P.W."/>
            <person name="Cui Y."/>
            <person name="Zhang H."/>
            <person name="O'Toole P.W."/>
        </authorList>
    </citation>
    <scope>NUCLEOTIDE SEQUENCE [LARGE SCALE GENOMIC DNA]</scope>
    <source>
        <strain evidence="2 3">DSM 20593</strain>
    </source>
</reference>
<dbReference type="InterPro" id="IPR029052">
    <property type="entry name" value="Metallo-depent_PP-like"/>
</dbReference>
<dbReference type="CDD" id="cd00838">
    <property type="entry name" value="MPP_superfamily"/>
    <property type="match status" value="1"/>
</dbReference>
<dbReference type="RefSeq" id="WP_057756190.1">
    <property type="nucleotide sequence ID" value="NZ_JQBP01000007.1"/>
</dbReference>
<dbReference type="AlphaFoldDB" id="A0A0R2JFQ9"/>
<sequence length="275" mass="31719">MAKIFISSDQHLDINRLDVDQILEMQANYLQEQKAAAYIIAGDSFNYFEKTLSFAERLQALVGPEIKIKFLAGNHEMGHGIAFDELESEVSPLYLHNKCFQIGDTVVLGNNGWYDYSLARGPQKQQVQKFKQGFYYDRLIEQPLSDPERTDLSLGQLKKALDMTTSQQKVIVVQHFVPNALDLQYPDASPRWQMVNGVMGSKRYAELYAQYPQIEAVVYGHVHRNQSAQQIQQIKYQNVSVGYRRGKRIEWVTPEFSTSWQKKLFKTVDNLQDDL</sequence>
<dbReference type="EMBL" id="JQBP01000007">
    <property type="protein sequence ID" value="KRN74678.1"/>
    <property type="molecule type" value="Genomic_DNA"/>
</dbReference>
<dbReference type="InterPro" id="IPR004843">
    <property type="entry name" value="Calcineurin-like_PHP"/>
</dbReference>
<dbReference type="Proteomes" id="UP000051655">
    <property type="component" value="Unassembled WGS sequence"/>
</dbReference>
<gene>
    <name evidence="2" type="ORF">IV73_GL001184</name>
</gene>
<dbReference type="Pfam" id="PF00149">
    <property type="entry name" value="Metallophos"/>
    <property type="match status" value="1"/>
</dbReference>
<dbReference type="GO" id="GO:0016787">
    <property type="term" value="F:hydrolase activity"/>
    <property type="evidence" value="ECO:0007669"/>
    <property type="project" value="InterPro"/>
</dbReference>
<comment type="caution">
    <text evidence="2">The sequence shown here is derived from an EMBL/GenBank/DDBJ whole genome shotgun (WGS) entry which is preliminary data.</text>
</comment>
<name>A0A0R2JFQ9_9LACO</name>
<dbReference type="STRING" id="1616.IV73_GL001184"/>
<accession>A0A0R2JFQ9</accession>
<dbReference type="PATRIC" id="fig|1616.3.peg.1217"/>
<feature type="domain" description="Calcineurin-like phosphoesterase" evidence="1">
    <location>
        <begin position="4"/>
        <end position="224"/>
    </location>
</feature>
<evidence type="ECO:0000313" key="3">
    <source>
        <dbReference type="Proteomes" id="UP000051655"/>
    </source>
</evidence>
<evidence type="ECO:0000259" key="1">
    <source>
        <dbReference type="Pfam" id="PF00149"/>
    </source>
</evidence>
<dbReference type="NCBIfam" id="TIGR03729">
    <property type="entry name" value="acc_ester"/>
    <property type="match status" value="1"/>
</dbReference>
<proteinExistence type="predicted"/>
<keyword evidence="3" id="KW-1185">Reference proteome</keyword>
<dbReference type="OrthoDB" id="113290at2"/>
<dbReference type="Gene3D" id="3.60.21.10">
    <property type="match status" value="1"/>
</dbReference>
<organism evidence="2 3">
    <name type="scientific">Weissella kandleri</name>
    <dbReference type="NCBI Taxonomy" id="1616"/>
    <lineage>
        <taxon>Bacteria</taxon>
        <taxon>Bacillati</taxon>
        <taxon>Bacillota</taxon>
        <taxon>Bacilli</taxon>
        <taxon>Lactobacillales</taxon>
        <taxon>Lactobacillaceae</taxon>
        <taxon>Weissella</taxon>
    </lineage>
</organism>
<evidence type="ECO:0000313" key="2">
    <source>
        <dbReference type="EMBL" id="KRN74678.1"/>
    </source>
</evidence>
<dbReference type="SUPFAM" id="SSF56300">
    <property type="entry name" value="Metallo-dependent phosphatases"/>
    <property type="match status" value="1"/>
</dbReference>
<protein>
    <recommendedName>
        <fullName evidence="1">Calcineurin-like phosphoesterase domain-containing protein</fullName>
    </recommendedName>
</protein>